<protein>
    <submittedName>
        <fullName evidence="2">Uncharacterized protein</fullName>
    </submittedName>
</protein>
<reference evidence="2 3" key="1">
    <citation type="journal article" date="2019" name="Nat. Ecol. Evol.">
        <title>Megaphylogeny resolves global patterns of mushroom evolution.</title>
        <authorList>
            <person name="Varga T."/>
            <person name="Krizsan K."/>
            <person name="Foldi C."/>
            <person name="Dima B."/>
            <person name="Sanchez-Garcia M."/>
            <person name="Sanchez-Ramirez S."/>
            <person name="Szollosi G.J."/>
            <person name="Szarkandi J.G."/>
            <person name="Papp V."/>
            <person name="Albert L."/>
            <person name="Andreopoulos W."/>
            <person name="Angelini C."/>
            <person name="Antonin V."/>
            <person name="Barry K.W."/>
            <person name="Bougher N.L."/>
            <person name="Buchanan P."/>
            <person name="Buyck B."/>
            <person name="Bense V."/>
            <person name="Catcheside P."/>
            <person name="Chovatia M."/>
            <person name="Cooper J."/>
            <person name="Damon W."/>
            <person name="Desjardin D."/>
            <person name="Finy P."/>
            <person name="Geml J."/>
            <person name="Haridas S."/>
            <person name="Hughes K."/>
            <person name="Justo A."/>
            <person name="Karasinski D."/>
            <person name="Kautmanova I."/>
            <person name="Kiss B."/>
            <person name="Kocsube S."/>
            <person name="Kotiranta H."/>
            <person name="LaButti K.M."/>
            <person name="Lechner B.E."/>
            <person name="Liimatainen K."/>
            <person name="Lipzen A."/>
            <person name="Lukacs Z."/>
            <person name="Mihaltcheva S."/>
            <person name="Morgado L.N."/>
            <person name="Niskanen T."/>
            <person name="Noordeloos M.E."/>
            <person name="Ohm R.A."/>
            <person name="Ortiz-Santana B."/>
            <person name="Ovrebo C."/>
            <person name="Racz N."/>
            <person name="Riley R."/>
            <person name="Savchenko A."/>
            <person name="Shiryaev A."/>
            <person name="Soop K."/>
            <person name="Spirin V."/>
            <person name="Szebenyi C."/>
            <person name="Tomsovsky M."/>
            <person name="Tulloss R.E."/>
            <person name="Uehling J."/>
            <person name="Grigoriev I.V."/>
            <person name="Vagvolgyi C."/>
            <person name="Papp T."/>
            <person name="Martin F.M."/>
            <person name="Miettinen O."/>
            <person name="Hibbett D.S."/>
            <person name="Nagy L.G."/>
        </authorList>
    </citation>
    <scope>NUCLEOTIDE SEQUENCE [LARGE SCALE GENOMIC DNA]</scope>
    <source>
        <strain evidence="2 3">CBS 166.37</strain>
    </source>
</reference>
<dbReference type="AlphaFoldDB" id="A0A5C3M6A3"/>
<keyword evidence="3" id="KW-1185">Reference proteome</keyword>
<name>A0A5C3M6A3_9AGAR</name>
<proteinExistence type="predicted"/>
<dbReference type="Proteomes" id="UP000308652">
    <property type="component" value="Unassembled WGS sequence"/>
</dbReference>
<feature type="compositionally biased region" description="Low complexity" evidence="1">
    <location>
        <begin position="23"/>
        <end position="43"/>
    </location>
</feature>
<organism evidence="2 3">
    <name type="scientific">Crucibulum laeve</name>
    <dbReference type="NCBI Taxonomy" id="68775"/>
    <lineage>
        <taxon>Eukaryota</taxon>
        <taxon>Fungi</taxon>
        <taxon>Dikarya</taxon>
        <taxon>Basidiomycota</taxon>
        <taxon>Agaricomycotina</taxon>
        <taxon>Agaricomycetes</taxon>
        <taxon>Agaricomycetidae</taxon>
        <taxon>Agaricales</taxon>
        <taxon>Agaricineae</taxon>
        <taxon>Nidulariaceae</taxon>
        <taxon>Crucibulum</taxon>
    </lineage>
</organism>
<evidence type="ECO:0000313" key="2">
    <source>
        <dbReference type="EMBL" id="TFK40949.1"/>
    </source>
</evidence>
<evidence type="ECO:0000256" key="1">
    <source>
        <dbReference type="SAM" id="MobiDB-lite"/>
    </source>
</evidence>
<evidence type="ECO:0000313" key="3">
    <source>
        <dbReference type="Proteomes" id="UP000308652"/>
    </source>
</evidence>
<sequence>MLRVDTSGGKIAITKGEEKEKPSSQSPSAASSPTSLFSAPSSPEISLQSQLPLPTVVAAAPPPPRPKKTPATAPLKTFRRGPNPHMKILDMPSGAINTGTGISTKQRIAQGALQPTKPTAPPPAPNSRANLPQLKTSSNSLASLNFKKTTATTPLTAAGNTFTSHDAQKTPLSPHAQPSTNILNDMSIDLSSDVGNYVHVYSSNAMLIPDSTSISSQAGYSRQHTTGHMMTETEPFLGNIVPAGQATPLIPASRANNSPAPPFSLQRKPSLPVRIPKKWKWSGPLHLHHTGATKMLCNVAFYDLSEPRPMGLRFPVVINSMEKLELLSFHNAADMGTFLSACRCSDQVARLGPKDAQDVSLIETLIKYMDKHQKVALIPISLDSNLVGHILLFPRSIERLSSAFRIPSELLVKGSLIATLLPWKLTPSQVAMESRKPATLLIPSHTRLQPTLESPRWIRAIRTKLTYQHALHVLKFPLELHTFLSSRERPFCIWYEVGDGSKQNAGFETMLLYSIMEQCRASNVGKKADVRVVFVHVGALDTLHRLPALMERRAKTPHLRFYTYGTHESIMPEHWGIREIYPRGGVVTFTPTAILEDPMGTINRIRQLNQHPLWACYIHPSVLGIISTLCCKGRDPVSVLESGEFRYRNLLMAIERGEVALLHAPPSPLKHVKPNDRKAWILAYSLCKNLNARKSLEFALDVFRVKFANLQESEWASAMVKLLLLDLSSMQRQPAIMSEHRRYVILHGEQDRKHIPVDPVNRYGLEWVTADKFDFKDEFFPKQ</sequence>
<dbReference type="EMBL" id="ML213595">
    <property type="protein sequence ID" value="TFK40949.1"/>
    <property type="molecule type" value="Genomic_DNA"/>
</dbReference>
<feature type="region of interest" description="Disordered" evidence="1">
    <location>
        <begin position="1"/>
        <end position="89"/>
    </location>
</feature>
<dbReference type="OrthoDB" id="433924at2759"/>
<gene>
    <name evidence="2" type="ORF">BDQ12DRAFT_678640</name>
</gene>
<accession>A0A5C3M6A3</accession>
<dbReference type="STRING" id="68775.A0A5C3M6A3"/>